<dbReference type="InterPro" id="IPR016187">
    <property type="entry name" value="CTDL_fold"/>
</dbReference>
<dbReference type="InterPro" id="IPR016186">
    <property type="entry name" value="C-type_lectin-like/link_sf"/>
</dbReference>
<dbReference type="GeneID" id="20251567"/>
<dbReference type="EMBL" id="KB200576">
    <property type="protein sequence ID" value="ESP01026.1"/>
    <property type="molecule type" value="Genomic_DNA"/>
</dbReference>
<dbReference type="CTD" id="20251567"/>
<dbReference type="KEGG" id="lgi:LOTGIDRAFT_60236"/>
<reference evidence="2 3" key="1">
    <citation type="journal article" date="2013" name="Nature">
        <title>Insights into bilaterian evolution from three spiralian genomes.</title>
        <authorList>
            <person name="Simakov O."/>
            <person name="Marletaz F."/>
            <person name="Cho S.J."/>
            <person name="Edsinger-Gonzales E."/>
            <person name="Havlak P."/>
            <person name="Hellsten U."/>
            <person name="Kuo D.H."/>
            <person name="Larsson T."/>
            <person name="Lv J."/>
            <person name="Arendt D."/>
            <person name="Savage R."/>
            <person name="Osoegawa K."/>
            <person name="de Jong P."/>
            <person name="Grimwood J."/>
            <person name="Chapman J.A."/>
            <person name="Shapiro H."/>
            <person name="Aerts A."/>
            <person name="Otillar R.P."/>
            <person name="Terry A.Y."/>
            <person name="Boore J.L."/>
            <person name="Grigoriev I.V."/>
            <person name="Lindberg D.R."/>
            <person name="Seaver E.C."/>
            <person name="Weisblat D.A."/>
            <person name="Putnam N.H."/>
            <person name="Rokhsar D.S."/>
        </authorList>
    </citation>
    <scope>NUCLEOTIDE SEQUENCE [LARGE SCALE GENOMIC DNA]</scope>
</reference>
<dbReference type="OrthoDB" id="6072365at2759"/>
<feature type="non-terminal residue" evidence="2">
    <location>
        <position position="54"/>
    </location>
</feature>
<evidence type="ECO:0000313" key="3">
    <source>
        <dbReference type="Proteomes" id="UP000030746"/>
    </source>
</evidence>
<accession>V4B144</accession>
<dbReference type="RefSeq" id="XP_009048291.1">
    <property type="nucleotide sequence ID" value="XM_009050043.1"/>
</dbReference>
<protein>
    <recommendedName>
        <fullName evidence="1">C-type lectin domain-containing protein</fullName>
    </recommendedName>
</protein>
<feature type="non-terminal residue" evidence="2">
    <location>
        <position position="1"/>
    </location>
</feature>
<evidence type="ECO:0000259" key="1">
    <source>
        <dbReference type="PROSITE" id="PS50041"/>
    </source>
</evidence>
<dbReference type="Gene3D" id="3.10.100.10">
    <property type="entry name" value="Mannose-Binding Protein A, subunit A"/>
    <property type="match status" value="1"/>
</dbReference>
<evidence type="ECO:0000313" key="2">
    <source>
        <dbReference type="EMBL" id="ESP01026.1"/>
    </source>
</evidence>
<sequence length="54" mass="6101">EFVWITGGTTVDESFWKSDEPNDNGGSENCIEVQSSGKFNDKRCSEMYAFICQI</sequence>
<dbReference type="InterPro" id="IPR001304">
    <property type="entry name" value="C-type_lectin-like"/>
</dbReference>
<proteinExistence type="predicted"/>
<organism evidence="2 3">
    <name type="scientific">Lottia gigantea</name>
    <name type="common">Giant owl limpet</name>
    <dbReference type="NCBI Taxonomy" id="225164"/>
    <lineage>
        <taxon>Eukaryota</taxon>
        <taxon>Metazoa</taxon>
        <taxon>Spiralia</taxon>
        <taxon>Lophotrochozoa</taxon>
        <taxon>Mollusca</taxon>
        <taxon>Gastropoda</taxon>
        <taxon>Patellogastropoda</taxon>
        <taxon>Lottioidea</taxon>
        <taxon>Lottiidae</taxon>
        <taxon>Lottia</taxon>
    </lineage>
</organism>
<keyword evidence="3" id="KW-1185">Reference proteome</keyword>
<dbReference type="HOGENOM" id="CLU_049894_19_0_1"/>
<feature type="domain" description="C-type lectin" evidence="1">
    <location>
        <begin position="1"/>
        <end position="53"/>
    </location>
</feature>
<dbReference type="AlphaFoldDB" id="V4B144"/>
<gene>
    <name evidence="2" type="ORF">LOTGIDRAFT_60236</name>
</gene>
<dbReference type="SUPFAM" id="SSF56436">
    <property type="entry name" value="C-type lectin-like"/>
    <property type="match status" value="1"/>
</dbReference>
<dbReference type="Pfam" id="PF00059">
    <property type="entry name" value="Lectin_C"/>
    <property type="match status" value="1"/>
</dbReference>
<dbReference type="Proteomes" id="UP000030746">
    <property type="component" value="Unassembled WGS sequence"/>
</dbReference>
<name>V4B144_LOTGI</name>
<dbReference type="PROSITE" id="PS50041">
    <property type="entry name" value="C_TYPE_LECTIN_2"/>
    <property type="match status" value="1"/>
</dbReference>